<comment type="function">
    <text evidence="10 11">Involved in cell wall formation. Catalyzes the final step in the synthesis of UDP-N-acetylmuramoyl-pentapeptide, the precursor of murein.</text>
</comment>
<keyword evidence="5 10" id="KW-0067">ATP-binding</keyword>
<evidence type="ECO:0000256" key="3">
    <source>
        <dbReference type="ARBA" id="ARBA00022618"/>
    </source>
</evidence>
<dbReference type="GO" id="GO:0005737">
    <property type="term" value="C:cytoplasm"/>
    <property type="evidence" value="ECO:0007669"/>
    <property type="project" value="UniProtKB-SubCell"/>
</dbReference>
<evidence type="ECO:0000256" key="7">
    <source>
        <dbReference type="ARBA" id="ARBA00022984"/>
    </source>
</evidence>
<evidence type="ECO:0000256" key="6">
    <source>
        <dbReference type="ARBA" id="ARBA00022960"/>
    </source>
</evidence>
<dbReference type="InterPro" id="IPR051046">
    <property type="entry name" value="MurCDEF_CellWall_CoF430Synth"/>
</dbReference>
<comment type="similarity">
    <text evidence="10">Belongs to the MurCDEF family. MurF subfamily.</text>
</comment>
<dbReference type="Proteomes" id="UP000718630">
    <property type="component" value="Unassembled WGS sequence"/>
</dbReference>
<evidence type="ECO:0000256" key="9">
    <source>
        <dbReference type="ARBA" id="ARBA00023316"/>
    </source>
</evidence>
<comment type="pathway">
    <text evidence="10 11">Cell wall biogenesis; peptidoglycan biosynthesis.</text>
</comment>
<dbReference type="EMBL" id="JABZFZ010000130">
    <property type="protein sequence ID" value="MBF0939918.1"/>
    <property type="molecule type" value="Genomic_DNA"/>
</dbReference>
<dbReference type="GO" id="GO:0009252">
    <property type="term" value="P:peptidoglycan biosynthetic process"/>
    <property type="evidence" value="ECO:0007669"/>
    <property type="project" value="UniProtKB-UniRule"/>
</dbReference>
<dbReference type="Pfam" id="PF08245">
    <property type="entry name" value="Mur_ligase_M"/>
    <property type="match status" value="1"/>
</dbReference>
<comment type="catalytic activity">
    <reaction evidence="10 11">
        <text>D-alanyl-D-alanine + UDP-N-acetyl-alpha-D-muramoyl-L-alanyl-gamma-D-glutamyl-meso-2,6-diaminopimelate + ATP = UDP-N-acetyl-alpha-D-muramoyl-L-alanyl-gamma-D-glutamyl-meso-2,6-diaminopimeloyl-D-alanyl-D-alanine + ADP + phosphate + H(+)</text>
        <dbReference type="Rhea" id="RHEA:28374"/>
        <dbReference type="ChEBI" id="CHEBI:15378"/>
        <dbReference type="ChEBI" id="CHEBI:30616"/>
        <dbReference type="ChEBI" id="CHEBI:43474"/>
        <dbReference type="ChEBI" id="CHEBI:57822"/>
        <dbReference type="ChEBI" id="CHEBI:61386"/>
        <dbReference type="ChEBI" id="CHEBI:83905"/>
        <dbReference type="ChEBI" id="CHEBI:456216"/>
        <dbReference type="EC" id="6.3.2.10"/>
    </reaction>
</comment>
<evidence type="ECO:0000313" key="16">
    <source>
        <dbReference type="Proteomes" id="UP000718630"/>
    </source>
</evidence>
<dbReference type="InterPro" id="IPR004101">
    <property type="entry name" value="Mur_ligase_C"/>
</dbReference>
<feature type="domain" description="Mur ligase central" evidence="14">
    <location>
        <begin position="113"/>
        <end position="299"/>
    </location>
</feature>
<feature type="domain" description="Mur ligase N-terminal catalytic" evidence="12">
    <location>
        <begin position="28"/>
        <end position="89"/>
    </location>
</feature>
<dbReference type="InterPro" id="IPR005863">
    <property type="entry name" value="UDP-N-AcMur_synth"/>
</dbReference>
<dbReference type="SUPFAM" id="SSF63418">
    <property type="entry name" value="MurE/MurF N-terminal domain"/>
    <property type="match status" value="1"/>
</dbReference>
<dbReference type="NCBIfam" id="TIGR01143">
    <property type="entry name" value="murF"/>
    <property type="match status" value="1"/>
</dbReference>
<dbReference type="GO" id="GO:0051301">
    <property type="term" value="P:cell division"/>
    <property type="evidence" value="ECO:0007669"/>
    <property type="project" value="UniProtKB-KW"/>
</dbReference>
<dbReference type="HAMAP" id="MF_02019">
    <property type="entry name" value="MurF"/>
    <property type="match status" value="1"/>
</dbReference>
<evidence type="ECO:0000259" key="13">
    <source>
        <dbReference type="Pfam" id="PF02875"/>
    </source>
</evidence>
<evidence type="ECO:0000256" key="4">
    <source>
        <dbReference type="ARBA" id="ARBA00022741"/>
    </source>
</evidence>
<sequence>MQRSATWIAEATRGVVHGPDVSANGPVVTDSREAAPGGVYVARRGENADGHDYVASAARAGAVCALVERVVDLSDCPPITQVVVGDATQALGDLARAHLEALRAGGAIDVVAVTGSVGKTTTKDLLLQVLSADAPTVAPRLSFNNEVGLPLTVLSADESTRHLVLEMGASGPGHIAYLTRIAPPDVAIELIVGHAHMGGFGSVAGVAEAKAELIDGSRQGATAVLNADDPNVTAMAPRAKGPVVRFSPSGADADVVAEDVRVDAAGRASFTLAAPEGREPVSLSLVGAHHVANALAAATGARALGLGLPLIACALSGAQALSPHRMDVRDLRIGAVPLTLIDDAYNANIDSMRAAVAALESIGRGRRTIAVLSEMLELGEDSPATHRAVGAMLSDARVGTLIGLGRDAHYYSEGAAAVPDRVLVEDPGAALAAVLDRLTDDCVVLVKGSYNSYSWKVADGLLEEATAR</sequence>
<feature type="domain" description="Mur ligase C-terminal" evidence="13">
    <location>
        <begin position="324"/>
        <end position="449"/>
    </location>
</feature>
<dbReference type="InterPro" id="IPR036565">
    <property type="entry name" value="Mur-like_cat_sf"/>
</dbReference>
<dbReference type="InterPro" id="IPR013221">
    <property type="entry name" value="Mur_ligase_cen"/>
</dbReference>
<feature type="binding site" evidence="10">
    <location>
        <begin position="115"/>
        <end position="121"/>
    </location>
    <ligand>
        <name>ATP</name>
        <dbReference type="ChEBI" id="CHEBI:30616"/>
    </ligand>
</feature>
<dbReference type="Gene3D" id="3.40.1390.10">
    <property type="entry name" value="MurE/MurF, N-terminal domain"/>
    <property type="match status" value="1"/>
</dbReference>
<dbReference type="SUPFAM" id="SSF53244">
    <property type="entry name" value="MurD-like peptide ligases, peptide-binding domain"/>
    <property type="match status" value="1"/>
</dbReference>
<gene>
    <name evidence="10" type="primary">murF</name>
    <name evidence="15" type="ORF">HXK03_03455</name>
</gene>
<accession>A0A929QXI0</accession>
<evidence type="ECO:0000259" key="14">
    <source>
        <dbReference type="Pfam" id="PF08245"/>
    </source>
</evidence>
<keyword evidence="7 10" id="KW-0573">Peptidoglycan synthesis</keyword>
<dbReference type="InterPro" id="IPR000713">
    <property type="entry name" value="Mur_ligase_N"/>
</dbReference>
<evidence type="ECO:0000256" key="5">
    <source>
        <dbReference type="ARBA" id="ARBA00022840"/>
    </source>
</evidence>
<dbReference type="InterPro" id="IPR036615">
    <property type="entry name" value="Mur_ligase_C_dom_sf"/>
</dbReference>
<evidence type="ECO:0000259" key="12">
    <source>
        <dbReference type="Pfam" id="PF01225"/>
    </source>
</evidence>
<dbReference type="AlphaFoldDB" id="A0A929QXI0"/>
<dbReference type="PANTHER" id="PTHR43024:SF1">
    <property type="entry name" value="UDP-N-ACETYLMURAMOYL-TRIPEPTIDE--D-ALANYL-D-ALANINE LIGASE"/>
    <property type="match status" value="1"/>
</dbReference>
<dbReference type="Pfam" id="PF02875">
    <property type="entry name" value="Mur_ligase_C"/>
    <property type="match status" value="1"/>
</dbReference>
<dbReference type="GO" id="GO:0008360">
    <property type="term" value="P:regulation of cell shape"/>
    <property type="evidence" value="ECO:0007669"/>
    <property type="project" value="UniProtKB-KW"/>
</dbReference>
<proteinExistence type="inferred from homology"/>
<dbReference type="GO" id="GO:0071555">
    <property type="term" value="P:cell wall organization"/>
    <property type="evidence" value="ECO:0007669"/>
    <property type="project" value="UniProtKB-KW"/>
</dbReference>
<dbReference type="GO" id="GO:0005524">
    <property type="term" value="F:ATP binding"/>
    <property type="evidence" value="ECO:0007669"/>
    <property type="project" value="UniProtKB-UniRule"/>
</dbReference>
<keyword evidence="3 10" id="KW-0132">Cell division</keyword>
<name>A0A929QXI0_9ACTO</name>
<keyword evidence="8 10" id="KW-0131">Cell cycle</keyword>
<organism evidence="15 16">
    <name type="scientific">Schaalia georgiae</name>
    <dbReference type="NCBI Taxonomy" id="52768"/>
    <lineage>
        <taxon>Bacteria</taxon>
        <taxon>Bacillati</taxon>
        <taxon>Actinomycetota</taxon>
        <taxon>Actinomycetes</taxon>
        <taxon>Actinomycetales</taxon>
        <taxon>Actinomycetaceae</taxon>
        <taxon>Schaalia</taxon>
    </lineage>
</organism>
<dbReference type="EC" id="6.3.2.10" evidence="10 11"/>
<dbReference type="InterPro" id="IPR035911">
    <property type="entry name" value="MurE/MurF_N"/>
</dbReference>
<dbReference type="SUPFAM" id="SSF53623">
    <property type="entry name" value="MurD-like peptide ligases, catalytic domain"/>
    <property type="match status" value="1"/>
</dbReference>
<dbReference type="Gene3D" id="3.90.190.20">
    <property type="entry name" value="Mur ligase, C-terminal domain"/>
    <property type="match status" value="1"/>
</dbReference>
<keyword evidence="2 10" id="KW-0436">Ligase</keyword>
<reference evidence="15" key="1">
    <citation type="submission" date="2020-04" db="EMBL/GenBank/DDBJ databases">
        <title>Deep metagenomics examines the oral microbiome during advanced dental caries in children, revealing novel taxa and co-occurrences with host molecules.</title>
        <authorList>
            <person name="Baker J.L."/>
            <person name="Morton J.T."/>
            <person name="Dinis M."/>
            <person name="Alvarez R."/>
            <person name="Tran N.C."/>
            <person name="Knight R."/>
            <person name="Edlund A."/>
        </authorList>
    </citation>
    <scope>NUCLEOTIDE SEQUENCE</scope>
    <source>
        <strain evidence="15">JCVI_32_bin.64</strain>
    </source>
</reference>
<dbReference type="GO" id="GO:0047480">
    <property type="term" value="F:UDP-N-acetylmuramoyl-tripeptide-D-alanyl-D-alanine ligase activity"/>
    <property type="evidence" value="ECO:0007669"/>
    <property type="project" value="UniProtKB-UniRule"/>
</dbReference>
<evidence type="ECO:0000256" key="10">
    <source>
        <dbReference type="HAMAP-Rule" id="MF_02019"/>
    </source>
</evidence>
<dbReference type="PANTHER" id="PTHR43024">
    <property type="entry name" value="UDP-N-ACETYLMURAMOYL-TRIPEPTIDE--D-ALANYL-D-ALANINE LIGASE"/>
    <property type="match status" value="1"/>
</dbReference>
<keyword evidence="9 10" id="KW-0961">Cell wall biogenesis/degradation</keyword>
<evidence type="ECO:0000256" key="11">
    <source>
        <dbReference type="RuleBase" id="RU004136"/>
    </source>
</evidence>
<keyword evidence="1 10" id="KW-0963">Cytoplasm</keyword>
<evidence type="ECO:0000256" key="8">
    <source>
        <dbReference type="ARBA" id="ARBA00023306"/>
    </source>
</evidence>
<comment type="subcellular location">
    <subcellularLocation>
        <location evidence="10 11">Cytoplasm</location>
    </subcellularLocation>
</comment>
<evidence type="ECO:0000313" key="15">
    <source>
        <dbReference type="EMBL" id="MBF0939918.1"/>
    </source>
</evidence>
<evidence type="ECO:0000256" key="2">
    <source>
        <dbReference type="ARBA" id="ARBA00022598"/>
    </source>
</evidence>
<comment type="caution">
    <text evidence="15">The sequence shown here is derived from an EMBL/GenBank/DDBJ whole genome shotgun (WGS) entry which is preliminary data.</text>
</comment>
<dbReference type="Gene3D" id="3.40.1190.10">
    <property type="entry name" value="Mur-like, catalytic domain"/>
    <property type="match status" value="1"/>
</dbReference>
<dbReference type="Pfam" id="PF01225">
    <property type="entry name" value="Mur_ligase"/>
    <property type="match status" value="1"/>
</dbReference>
<keyword evidence="6 10" id="KW-0133">Cell shape</keyword>
<protein>
    <recommendedName>
        <fullName evidence="10 11">UDP-N-acetylmuramoyl-tripeptide--D-alanyl-D-alanine ligase</fullName>
        <ecNumber evidence="10 11">6.3.2.10</ecNumber>
    </recommendedName>
    <alternativeName>
        <fullName evidence="10">D-alanyl-D-alanine-adding enzyme</fullName>
    </alternativeName>
</protein>
<keyword evidence="4 10" id="KW-0547">Nucleotide-binding</keyword>
<evidence type="ECO:0000256" key="1">
    <source>
        <dbReference type="ARBA" id="ARBA00022490"/>
    </source>
</evidence>